<dbReference type="Pfam" id="PF13469">
    <property type="entry name" value="Sulfotransfer_3"/>
    <property type="match status" value="1"/>
</dbReference>
<name>A0A2S4JGH5_9SPIO</name>
<dbReference type="RefSeq" id="WP_103680998.1">
    <property type="nucleotide sequence ID" value="NZ_LPWH01000118.1"/>
</dbReference>
<protein>
    <recommendedName>
        <fullName evidence="4">Sulfotransferase</fullName>
    </recommendedName>
</protein>
<dbReference type="GO" id="GO:0008146">
    <property type="term" value="F:sulfotransferase activity"/>
    <property type="evidence" value="ECO:0007669"/>
    <property type="project" value="InterPro"/>
</dbReference>
<proteinExistence type="predicted"/>
<dbReference type="SUPFAM" id="SSF52540">
    <property type="entry name" value="P-loop containing nucleoside triphosphate hydrolases"/>
    <property type="match status" value="1"/>
</dbReference>
<dbReference type="PANTHER" id="PTHR10605:SF56">
    <property type="entry name" value="BIFUNCTIONAL HEPARAN SULFATE N-DEACETYLASE_N-SULFOTRANSFERASE"/>
    <property type="match status" value="1"/>
</dbReference>
<dbReference type="OrthoDB" id="9797480at2"/>
<comment type="caution">
    <text evidence="2">The sequence shown here is derived from an EMBL/GenBank/DDBJ whole genome shotgun (WGS) entry which is preliminary data.</text>
</comment>
<keyword evidence="1" id="KW-0808">Transferase</keyword>
<organism evidence="2 3">
    <name type="scientific">Alkalispirochaeta sphaeroplastigenens</name>
    <dbReference type="NCBI Taxonomy" id="1187066"/>
    <lineage>
        <taxon>Bacteria</taxon>
        <taxon>Pseudomonadati</taxon>
        <taxon>Spirochaetota</taxon>
        <taxon>Spirochaetia</taxon>
        <taxon>Spirochaetales</taxon>
        <taxon>Spirochaetaceae</taxon>
        <taxon>Alkalispirochaeta</taxon>
    </lineage>
</organism>
<dbReference type="EMBL" id="LPWH01000118">
    <property type="protein sequence ID" value="POQ98657.1"/>
    <property type="molecule type" value="Genomic_DNA"/>
</dbReference>
<dbReference type="InterPro" id="IPR037359">
    <property type="entry name" value="NST/OST"/>
</dbReference>
<dbReference type="InterPro" id="IPR027417">
    <property type="entry name" value="P-loop_NTPase"/>
</dbReference>
<evidence type="ECO:0000313" key="3">
    <source>
        <dbReference type="Proteomes" id="UP000237350"/>
    </source>
</evidence>
<accession>A0A2S4JGH5</accession>
<dbReference type="PANTHER" id="PTHR10605">
    <property type="entry name" value="HEPARAN SULFATE SULFOTRANSFERASE"/>
    <property type="match status" value="1"/>
</dbReference>
<gene>
    <name evidence="2" type="ORF">AU468_12395</name>
</gene>
<keyword evidence="3" id="KW-1185">Reference proteome</keyword>
<evidence type="ECO:0000313" key="2">
    <source>
        <dbReference type="EMBL" id="POQ98657.1"/>
    </source>
</evidence>
<dbReference type="AlphaFoldDB" id="A0A2S4JGH5"/>
<dbReference type="Gene3D" id="3.40.50.300">
    <property type="entry name" value="P-loop containing nucleotide triphosphate hydrolases"/>
    <property type="match status" value="1"/>
</dbReference>
<evidence type="ECO:0000256" key="1">
    <source>
        <dbReference type="ARBA" id="ARBA00022679"/>
    </source>
</evidence>
<dbReference type="Proteomes" id="UP000237350">
    <property type="component" value="Unassembled WGS sequence"/>
</dbReference>
<evidence type="ECO:0008006" key="4">
    <source>
        <dbReference type="Google" id="ProtNLM"/>
    </source>
</evidence>
<reference evidence="3" key="1">
    <citation type="submission" date="2015-12" db="EMBL/GenBank/DDBJ databases">
        <authorList>
            <person name="Lodha T.D."/>
            <person name="Chintalapati S."/>
            <person name="Chintalapati V.R."/>
            <person name="Sravanthi T."/>
        </authorList>
    </citation>
    <scope>NUCLEOTIDE SEQUENCE [LARGE SCALE GENOMIC DNA]</scope>
    <source>
        <strain evidence="3">JC133</strain>
    </source>
</reference>
<sequence length="307" mass="34869">MGSSQTKTGRFPDFLGIGTTRGGSSWLYKALSRHPDIWMPPVKELNYFNKLGDGTRTIAMTSPRVLMVRARDYLRGERRNSTQDSLGHTLAWDWHYFFGPRSIQWYTGIFRPREGQLTGEITPAYAIIPEEQIQRINSHNPDLRAVYILRNPVDRAWSSIVNHLARKQRRSIDQVPPEAIARKVAGIAEAARAQYPANIRRWRSVIGQERLFIGYMEEIKQDPAELLQRICSFLGAPPAPPETLEHILAPVNTTRKHGGAMPQEIRYELSKNLLPVMEETAALLDSPYPAQWLETARSVLAQEGTEA</sequence>